<gene>
    <name evidence="2" type="ordered locus">VIBHAR_01939</name>
</gene>
<reference evidence="2 3" key="1">
    <citation type="submission" date="2007-08" db="EMBL/GenBank/DDBJ databases">
        <authorList>
            <consortium name="The Vibrio harveyi Genome Sequencing Project"/>
            <person name="Bassler B."/>
            <person name="Clifton S.W."/>
            <person name="Fulton L."/>
            <person name="Delehaunty K."/>
            <person name="Fronick C."/>
            <person name="Harrison M."/>
            <person name="Markivic C."/>
            <person name="Fulton R."/>
            <person name="Tin-Wollam A.-M."/>
            <person name="Shah N."/>
            <person name="Pepin K."/>
            <person name="Nash W."/>
            <person name="Thiruvilangam P."/>
            <person name="Bhonagiri V."/>
            <person name="Waters C."/>
            <person name="Tu K.C."/>
            <person name="Irgon J."/>
            <person name="Wilson R.K."/>
        </authorList>
    </citation>
    <scope>NUCLEOTIDE SEQUENCE [LARGE SCALE GENOMIC DNA]</scope>
    <source>
        <strain evidence="3">ATCC BAA-1116 / BB120</strain>
    </source>
</reference>
<dbReference type="PATRIC" id="fig|338187.25.peg.1171"/>
<evidence type="ECO:0000313" key="3">
    <source>
        <dbReference type="Proteomes" id="UP000008152"/>
    </source>
</evidence>
<proteinExistence type="predicted"/>
<keyword evidence="1" id="KW-1133">Transmembrane helix</keyword>
<dbReference type="AlphaFoldDB" id="A7MYM6"/>
<keyword evidence="1" id="KW-0812">Transmembrane</keyword>
<feature type="transmembrane region" description="Helical" evidence="1">
    <location>
        <begin position="75"/>
        <end position="93"/>
    </location>
</feature>
<dbReference type="KEGG" id="vha:VIBHAR_01939"/>
<protein>
    <submittedName>
        <fullName evidence="2">Uncharacterized protein</fullName>
    </submittedName>
</protein>
<dbReference type="EMBL" id="CP000789">
    <property type="protein sequence ID" value="ABU70904.1"/>
    <property type="molecule type" value="Genomic_DNA"/>
</dbReference>
<evidence type="ECO:0000313" key="2">
    <source>
        <dbReference type="EMBL" id="ABU70904.1"/>
    </source>
</evidence>
<dbReference type="RefSeq" id="WP_012127701.1">
    <property type="nucleotide sequence ID" value="NC_009783.1"/>
</dbReference>
<keyword evidence="1" id="KW-0472">Membrane</keyword>
<organism evidence="2 3">
    <name type="scientific">Vibrio campbellii (strain ATCC BAA-1116)</name>
    <dbReference type="NCBI Taxonomy" id="2902295"/>
    <lineage>
        <taxon>Bacteria</taxon>
        <taxon>Pseudomonadati</taxon>
        <taxon>Pseudomonadota</taxon>
        <taxon>Gammaproteobacteria</taxon>
        <taxon>Vibrionales</taxon>
        <taxon>Vibrionaceae</taxon>
        <taxon>Vibrio</taxon>
    </lineage>
</organism>
<evidence type="ECO:0000256" key="1">
    <source>
        <dbReference type="SAM" id="Phobius"/>
    </source>
</evidence>
<dbReference type="Proteomes" id="UP000008152">
    <property type="component" value="Chromosome I"/>
</dbReference>
<sequence length="289" mass="32857">MRSYLGTSNINNIAPWVHGAFTLQKLRQSDKEALELVFQVKEGSSDTSAGGWDFLNKVTESLESLSNGMDSMEKLLLVIIIGGLLSGTFCYYLRNSRKLENEQFLEQQKTTRAALESGEKSTREVSTLLQNILLQHPNLNGEHLRAMDYTDQAHTNFMRRVPDATYVRTGNNEYRGAEIHEFSRRQRSENGQRNERTDDFYIDGIERSDSEYLVIKTTKASNDAQIRMKALESIVGSDLEVLTAAFLEGRTAKIRYISSVRGGDEYSAQFNYVVKEEVDIEVEQDIQRG</sequence>
<name>A7MYM6_VIBC1</name>
<accession>A7MYM6</accession>